<accession>A0A3B1DB92</accession>
<dbReference type="EMBL" id="UOGK01000336">
    <property type="protein sequence ID" value="VAX40116.1"/>
    <property type="molecule type" value="Genomic_DNA"/>
</dbReference>
<dbReference type="AlphaFoldDB" id="A0A3B1DB92"/>
<proteinExistence type="predicted"/>
<evidence type="ECO:0000313" key="2">
    <source>
        <dbReference type="EMBL" id="VAX40116.1"/>
    </source>
</evidence>
<sequence>MHPFTDEYEYIGIGIGLPGPSRATLGQVPRPGTDLLPAFGHRAGRENNPCGMLRSTRR</sequence>
<evidence type="ECO:0000256" key="1">
    <source>
        <dbReference type="SAM" id="MobiDB-lite"/>
    </source>
</evidence>
<organism evidence="2">
    <name type="scientific">hydrothermal vent metagenome</name>
    <dbReference type="NCBI Taxonomy" id="652676"/>
    <lineage>
        <taxon>unclassified sequences</taxon>
        <taxon>metagenomes</taxon>
        <taxon>ecological metagenomes</taxon>
    </lineage>
</organism>
<feature type="region of interest" description="Disordered" evidence="1">
    <location>
        <begin position="29"/>
        <end position="58"/>
    </location>
</feature>
<gene>
    <name evidence="2" type="ORF">MNBD_PLANCTO03-2062</name>
</gene>
<reference evidence="2" key="1">
    <citation type="submission" date="2018-06" db="EMBL/GenBank/DDBJ databases">
        <authorList>
            <person name="Zhirakovskaya E."/>
        </authorList>
    </citation>
    <scope>NUCLEOTIDE SEQUENCE</scope>
</reference>
<name>A0A3B1DB92_9ZZZZ</name>
<protein>
    <submittedName>
        <fullName evidence="2">Uncharacterized protein</fullName>
    </submittedName>
</protein>